<keyword evidence="2" id="KW-1185">Reference proteome</keyword>
<name>A0A2I2L4L4_9VIRU</name>
<accession>A0A2I2L4L4</accession>
<gene>
    <name evidence="1" type="ORF">ORPV_574</name>
</gene>
<dbReference type="RefSeq" id="YP_009448780.1">
    <property type="nucleotide sequence ID" value="NC_036594.1"/>
</dbReference>
<protein>
    <submittedName>
        <fullName evidence="1">Uncharacterized protein</fullName>
    </submittedName>
</protein>
<dbReference type="EMBL" id="LT906555">
    <property type="protein sequence ID" value="SNW62478.1"/>
    <property type="molecule type" value="Genomic_DNA"/>
</dbReference>
<evidence type="ECO:0000313" key="2">
    <source>
        <dbReference type="Proteomes" id="UP000236316"/>
    </source>
</evidence>
<proteinExistence type="predicted"/>
<reference evidence="1" key="1">
    <citation type="submission" date="2017-08" db="EMBL/GenBank/DDBJ databases">
        <authorList>
            <consortium name="Urmite Genomes"/>
        </authorList>
    </citation>
    <scope>NUCLEOTIDE SEQUENCE [LARGE SCALE GENOMIC DNA]</scope>
    <source>
        <strain evidence="1">IHUMI-LCC2</strain>
    </source>
</reference>
<dbReference type="KEGG" id="vg:35382377"/>
<evidence type="ECO:0000313" key="1">
    <source>
        <dbReference type="EMBL" id="SNW62478.1"/>
    </source>
</evidence>
<organism evidence="1">
    <name type="scientific">Orpheovirus IHUMI-LCC2</name>
    <dbReference type="NCBI Taxonomy" id="2023057"/>
    <lineage>
        <taxon>Viruses</taxon>
        <taxon>Varidnaviria</taxon>
        <taxon>Bamfordvirae</taxon>
        <taxon>Nucleocytoviricota</taxon>
        <taxon>Megaviricetes</taxon>
        <taxon>Pimascovirales</taxon>
        <taxon>Ocovirineae</taxon>
        <taxon>Orpheoviridae</taxon>
        <taxon>Alphaorpheovirus</taxon>
        <taxon>Alphaorpheovirus massiliense</taxon>
    </lineage>
</organism>
<dbReference type="GeneID" id="35382377"/>
<sequence length="80" mass="9449">MLSYLYNSFMNLFTKEEEYVINCRTTDVNDITFLLKTRNIEVRHISHKQDNKSILYIHTKIDLINSNIIFPPNATVSKNL</sequence>
<dbReference type="Proteomes" id="UP000236316">
    <property type="component" value="Segment"/>
</dbReference>